<organism evidence="2 3">
    <name type="scientific">Forsythia ovata</name>
    <dbReference type="NCBI Taxonomy" id="205694"/>
    <lineage>
        <taxon>Eukaryota</taxon>
        <taxon>Viridiplantae</taxon>
        <taxon>Streptophyta</taxon>
        <taxon>Embryophyta</taxon>
        <taxon>Tracheophyta</taxon>
        <taxon>Spermatophyta</taxon>
        <taxon>Magnoliopsida</taxon>
        <taxon>eudicotyledons</taxon>
        <taxon>Gunneridae</taxon>
        <taxon>Pentapetalae</taxon>
        <taxon>asterids</taxon>
        <taxon>lamiids</taxon>
        <taxon>Lamiales</taxon>
        <taxon>Oleaceae</taxon>
        <taxon>Forsythieae</taxon>
        <taxon>Forsythia</taxon>
    </lineage>
</organism>
<dbReference type="Pfam" id="PF04882">
    <property type="entry name" value="Peroxin-3"/>
    <property type="match status" value="1"/>
</dbReference>
<name>A0ABD1R1P2_9LAMI</name>
<proteinExistence type="predicted"/>
<reference evidence="3" key="1">
    <citation type="submission" date="2024-07" db="EMBL/GenBank/DDBJ databases">
        <title>Two chromosome-level genome assemblies of Korean endemic species Abeliophyllum distichum and Forsythia ovata (Oleaceae).</title>
        <authorList>
            <person name="Jang H."/>
        </authorList>
    </citation>
    <scope>NUCLEOTIDE SEQUENCE [LARGE SCALE GENOMIC DNA]</scope>
</reference>
<sequence length="369" mass="42104">MWQFWRRHKKKVYVTLGVFGSGYLLYKLYDAHRRKLSDLEKQLADERGHDELIKAQMQAHFESIQRIADSTTFPHVMEYLDSRVAENLDLTHYTERLIQGKGGPNTLTTAEKLELWDRLKILSFTKMLLSLWAMTMLSLYVRVQVNILGRHLYIDTARDLGSSHLLDEADLIDRNEEQQFLAYADHLSNFGLPALISITEAATSEVLKGKQLKDFFNAPILHETIVQILDTFMSMGSPHHWVGYLMPENSRVHDLVSPSSSSDSDLSRATKFEQLMGETRAVLLSAEFGNIIEISLKTLVNELSQDISSQCGESNLLSGIPLAKLLPRIAQIGQQLLKEPYRSRYVQIIWSTPEVELFFALLYSSTPIS</sequence>
<keyword evidence="3" id="KW-1185">Reference proteome</keyword>
<gene>
    <name evidence="2" type="ORF">Fot_43805</name>
</gene>
<dbReference type="EMBL" id="JBFOLJ010000013">
    <property type="protein sequence ID" value="KAL2482361.1"/>
    <property type="molecule type" value="Genomic_DNA"/>
</dbReference>
<keyword evidence="1" id="KW-1133">Transmembrane helix</keyword>
<protein>
    <submittedName>
        <fullName evidence="2">Peroxisome biogenesis protein 3-2</fullName>
    </submittedName>
</protein>
<dbReference type="AlphaFoldDB" id="A0ABD1R1P2"/>
<keyword evidence="1" id="KW-0812">Transmembrane</keyword>
<evidence type="ECO:0000313" key="3">
    <source>
        <dbReference type="Proteomes" id="UP001604277"/>
    </source>
</evidence>
<evidence type="ECO:0000256" key="1">
    <source>
        <dbReference type="SAM" id="Phobius"/>
    </source>
</evidence>
<feature type="transmembrane region" description="Helical" evidence="1">
    <location>
        <begin position="12"/>
        <end position="29"/>
    </location>
</feature>
<dbReference type="InterPro" id="IPR006966">
    <property type="entry name" value="Peroxin-3"/>
</dbReference>
<evidence type="ECO:0000313" key="2">
    <source>
        <dbReference type="EMBL" id="KAL2482361.1"/>
    </source>
</evidence>
<accession>A0ABD1R1P2</accession>
<dbReference type="PANTHER" id="PTHR28080:SF1">
    <property type="entry name" value="PEROXISOMAL BIOGENESIS FACTOR 3"/>
    <property type="match status" value="1"/>
</dbReference>
<keyword evidence="1" id="KW-0472">Membrane</keyword>
<dbReference type="PANTHER" id="PTHR28080">
    <property type="entry name" value="PEROXISOMAL BIOGENESIS FACTOR 3"/>
    <property type="match status" value="1"/>
</dbReference>
<dbReference type="Proteomes" id="UP001604277">
    <property type="component" value="Unassembled WGS sequence"/>
</dbReference>
<comment type="caution">
    <text evidence="2">The sequence shown here is derived from an EMBL/GenBank/DDBJ whole genome shotgun (WGS) entry which is preliminary data.</text>
</comment>